<organism evidence="5 6">
    <name type="scientific">Citricoccus muralis</name>
    <dbReference type="NCBI Taxonomy" id="169134"/>
    <lineage>
        <taxon>Bacteria</taxon>
        <taxon>Bacillati</taxon>
        <taxon>Actinomycetota</taxon>
        <taxon>Actinomycetes</taxon>
        <taxon>Micrococcales</taxon>
        <taxon>Micrococcaceae</taxon>
        <taxon>Citricoccus</taxon>
    </lineage>
</organism>
<feature type="domain" description="HTH tetR-type" evidence="4">
    <location>
        <begin position="11"/>
        <end position="71"/>
    </location>
</feature>
<evidence type="ECO:0000256" key="3">
    <source>
        <dbReference type="SAM" id="MobiDB-lite"/>
    </source>
</evidence>
<dbReference type="RefSeq" id="WP_211309017.1">
    <property type="nucleotide sequence ID" value="NZ_QREH01000001.1"/>
</dbReference>
<dbReference type="InterPro" id="IPR050109">
    <property type="entry name" value="HTH-type_TetR-like_transc_reg"/>
</dbReference>
<dbReference type="AlphaFoldDB" id="A0A3D9LD47"/>
<comment type="caution">
    <text evidence="5">The sequence shown here is derived from an EMBL/GenBank/DDBJ whole genome shotgun (WGS) entry which is preliminary data.</text>
</comment>
<feature type="region of interest" description="Disordered" evidence="3">
    <location>
        <begin position="231"/>
        <end position="268"/>
    </location>
</feature>
<evidence type="ECO:0000259" key="4">
    <source>
        <dbReference type="PROSITE" id="PS50977"/>
    </source>
</evidence>
<dbReference type="PROSITE" id="PS50977">
    <property type="entry name" value="HTH_TETR_2"/>
    <property type="match status" value="1"/>
</dbReference>
<dbReference type="Pfam" id="PF00440">
    <property type="entry name" value="TetR_N"/>
    <property type="match status" value="1"/>
</dbReference>
<evidence type="ECO:0000313" key="5">
    <source>
        <dbReference type="EMBL" id="REE04155.1"/>
    </source>
</evidence>
<dbReference type="PANTHER" id="PTHR30055:SF226">
    <property type="entry name" value="HTH-TYPE TRANSCRIPTIONAL REGULATOR PKSA"/>
    <property type="match status" value="1"/>
</dbReference>
<feature type="DNA-binding region" description="H-T-H motif" evidence="2">
    <location>
        <begin position="34"/>
        <end position="53"/>
    </location>
</feature>
<gene>
    <name evidence="5" type="ORF">C8E99_1982</name>
</gene>
<dbReference type="GO" id="GO:0003700">
    <property type="term" value="F:DNA-binding transcription factor activity"/>
    <property type="evidence" value="ECO:0007669"/>
    <property type="project" value="TreeGrafter"/>
</dbReference>
<protein>
    <submittedName>
        <fullName evidence="5">TetR family transcriptional regulator</fullName>
    </submittedName>
</protein>
<dbReference type="Gene3D" id="1.10.357.10">
    <property type="entry name" value="Tetracycline Repressor, domain 2"/>
    <property type="match status" value="1"/>
</dbReference>
<sequence length="301" mass="31667">MTLEPAQSRSVEVRSLVVEAAVELFSERGFEATSVDDLARAAGLSRSTYFRQVGGKEDAVFADHPHLIEELAAWMDEQPSDPWTTVCAASERVFAHLSEDLELARRRYAVVGGVQALRDREIVTERRYEQLFSGHLRRTVPGLEPVDAIGFAALVTATHNHFLRQAVRSGGDGGNGDSGDMEGSGGTASNGDSGGHGDREAAAQLTARYAEALDRALAMVRLRFGVGSPADAETGAGPGHAPHPADDAGAAAGADLADDSGRVPDPALVPGQVVVASFPTTMPSGEVLRRVRQALESNASS</sequence>
<dbReference type="InterPro" id="IPR001647">
    <property type="entry name" value="HTH_TetR"/>
</dbReference>
<feature type="compositionally biased region" description="Low complexity" evidence="3">
    <location>
        <begin position="239"/>
        <end position="255"/>
    </location>
</feature>
<dbReference type="PANTHER" id="PTHR30055">
    <property type="entry name" value="HTH-TYPE TRANSCRIPTIONAL REGULATOR RUTR"/>
    <property type="match status" value="1"/>
</dbReference>
<dbReference type="EMBL" id="QREH01000001">
    <property type="protein sequence ID" value="REE04155.1"/>
    <property type="molecule type" value="Genomic_DNA"/>
</dbReference>
<keyword evidence="1 2" id="KW-0238">DNA-binding</keyword>
<dbReference type="GO" id="GO:0000976">
    <property type="term" value="F:transcription cis-regulatory region binding"/>
    <property type="evidence" value="ECO:0007669"/>
    <property type="project" value="TreeGrafter"/>
</dbReference>
<evidence type="ECO:0000313" key="6">
    <source>
        <dbReference type="Proteomes" id="UP000256727"/>
    </source>
</evidence>
<accession>A0A3D9LD47</accession>
<feature type="compositionally biased region" description="Gly residues" evidence="3">
    <location>
        <begin position="170"/>
        <end position="194"/>
    </location>
</feature>
<dbReference type="PRINTS" id="PR00455">
    <property type="entry name" value="HTHTETR"/>
</dbReference>
<evidence type="ECO:0000256" key="2">
    <source>
        <dbReference type="PROSITE-ProRule" id="PRU00335"/>
    </source>
</evidence>
<dbReference type="Proteomes" id="UP000256727">
    <property type="component" value="Unassembled WGS sequence"/>
</dbReference>
<keyword evidence="6" id="KW-1185">Reference proteome</keyword>
<proteinExistence type="predicted"/>
<dbReference type="SUPFAM" id="SSF46689">
    <property type="entry name" value="Homeodomain-like"/>
    <property type="match status" value="1"/>
</dbReference>
<evidence type="ECO:0000256" key="1">
    <source>
        <dbReference type="ARBA" id="ARBA00023125"/>
    </source>
</evidence>
<name>A0A3D9LD47_9MICC</name>
<dbReference type="InterPro" id="IPR009057">
    <property type="entry name" value="Homeodomain-like_sf"/>
</dbReference>
<reference evidence="5 6" key="1">
    <citation type="submission" date="2018-07" db="EMBL/GenBank/DDBJ databases">
        <title>Sequencing the genomes of 1000 actinobacteria strains.</title>
        <authorList>
            <person name="Klenk H.-P."/>
        </authorList>
    </citation>
    <scope>NUCLEOTIDE SEQUENCE [LARGE SCALE GENOMIC DNA]</scope>
    <source>
        <strain evidence="5 6">DSM 14442</strain>
    </source>
</reference>
<feature type="region of interest" description="Disordered" evidence="3">
    <location>
        <begin position="166"/>
        <end position="198"/>
    </location>
</feature>